<keyword evidence="3" id="KW-1185">Reference proteome</keyword>
<protein>
    <submittedName>
        <fullName evidence="2">Uncharacterized protein</fullName>
    </submittedName>
</protein>
<feature type="compositionally biased region" description="Basic residues" evidence="1">
    <location>
        <begin position="40"/>
        <end position="51"/>
    </location>
</feature>
<dbReference type="EMBL" id="JARIHO010000049">
    <property type="protein sequence ID" value="KAJ7321960.1"/>
    <property type="molecule type" value="Genomic_DNA"/>
</dbReference>
<name>A0AAD6ZGY3_9AGAR</name>
<proteinExistence type="predicted"/>
<reference evidence="2" key="1">
    <citation type="submission" date="2023-03" db="EMBL/GenBank/DDBJ databases">
        <title>Massive genome expansion in bonnet fungi (Mycena s.s.) driven by repeated elements and novel gene families across ecological guilds.</title>
        <authorList>
            <consortium name="Lawrence Berkeley National Laboratory"/>
            <person name="Harder C.B."/>
            <person name="Miyauchi S."/>
            <person name="Viragh M."/>
            <person name="Kuo A."/>
            <person name="Thoen E."/>
            <person name="Andreopoulos B."/>
            <person name="Lu D."/>
            <person name="Skrede I."/>
            <person name="Drula E."/>
            <person name="Henrissat B."/>
            <person name="Morin E."/>
            <person name="Kohler A."/>
            <person name="Barry K."/>
            <person name="LaButti K."/>
            <person name="Morin E."/>
            <person name="Salamov A."/>
            <person name="Lipzen A."/>
            <person name="Mereny Z."/>
            <person name="Hegedus B."/>
            <person name="Baldrian P."/>
            <person name="Stursova M."/>
            <person name="Weitz H."/>
            <person name="Taylor A."/>
            <person name="Grigoriev I.V."/>
            <person name="Nagy L.G."/>
            <person name="Martin F."/>
            <person name="Kauserud H."/>
        </authorList>
    </citation>
    <scope>NUCLEOTIDE SEQUENCE</scope>
    <source>
        <strain evidence="2">CBHHK002</strain>
    </source>
</reference>
<accession>A0AAD6ZGY3</accession>
<evidence type="ECO:0000313" key="3">
    <source>
        <dbReference type="Proteomes" id="UP001218218"/>
    </source>
</evidence>
<feature type="region of interest" description="Disordered" evidence="1">
    <location>
        <begin position="1"/>
        <end position="66"/>
    </location>
</feature>
<comment type="caution">
    <text evidence="2">The sequence shown here is derived from an EMBL/GenBank/DDBJ whole genome shotgun (WGS) entry which is preliminary data.</text>
</comment>
<gene>
    <name evidence="2" type="ORF">DFH08DRAFT_941835</name>
</gene>
<organism evidence="2 3">
    <name type="scientific">Mycena albidolilacea</name>
    <dbReference type="NCBI Taxonomy" id="1033008"/>
    <lineage>
        <taxon>Eukaryota</taxon>
        <taxon>Fungi</taxon>
        <taxon>Dikarya</taxon>
        <taxon>Basidiomycota</taxon>
        <taxon>Agaricomycotina</taxon>
        <taxon>Agaricomycetes</taxon>
        <taxon>Agaricomycetidae</taxon>
        <taxon>Agaricales</taxon>
        <taxon>Marasmiineae</taxon>
        <taxon>Mycenaceae</taxon>
        <taxon>Mycena</taxon>
    </lineage>
</organism>
<dbReference type="AlphaFoldDB" id="A0AAD6ZGY3"/>
<dbReference type="Proteomes" id="UP001218218">
    <property type="component" value="Unassembled WGS sequence"/>
</dbReference>
<sequence>MSRVERGPQYCWNDAHGVDRPRRTTHRRAPSWESSGKALGKPRGKQAKMRRAGQTGRIGEGKAKVRSLKSSKSIEFLEGSGSGSGNSATPLAFEGAMRRPRNASSVNLVAAATAPP</sequence>
<evidence type="ECO:0000256" key="1">
    <source>
        <dbReference type="SAM" id="MobiDB-lite"/>
    </source>
</evidence>
<evidence type="ECO:0000313" key="2">
    <source>
        <dbReference type="EMBL" id="KAJ7321960.1"/>
    </source>
</evidence>